<protein>
    <recommendedName>
        <fullName evidence="2">DUF4408 domain-containing protein</fullName>
    </recommendedName>
</protein>
<name>A0A8T1R5S1_CARIL</name>
<dbReference type="OrthoDB" id="1685070at2759"/>
<feature type="region of interest" description="Disordered" evidence="1">
    <location>
        <begin position="125"/>
        <end position="196"/>
    </location>
</feature>
<comment type="caution">
    <text evidence="3">The sequence shown here is derived from an EMBL/GenBank/DDBJ whole genome shotgun (WGS) entry which is preliminary data.</text>
</comment>
<dbReference type="InterPro" id="IPR008480">
    <property type="entry name" value="DUF761_pln"/>
</dbReference>
<feature type="domain" description="DUF4408" evidence="2">
    <location>
        <begin position="7"/>
        <end position="37"/>
    </location>
</feature>
<feature type="compositionally biased region" description="Acidic residues" evidence="1">
    <location>
        <begin position="187"/>
        <end position="196"/>
    </location>
</feature>
<proteinExistence type="predicted"/>
<feature type="region of interest" description="Disordered" evidence="1">
    <location>
        <begin position="75"/>
        <end position="105"/>
    </location>
</feature>
<dbReference type="PANTHER" id="PTHR33098">
    <property type="entry name" value="COTTON FIBER (DUF761)"/>
    <property type="match status" value="1"/>
</dbReference>
<accession>A0A8T1R5S1</accession>
<feature type="compositionally biased region" description="Basic and acidic residues" evidence="1">
    <location>
        <begin position="132"/>
        <end position="148"/>
    </location>
</feature>
<evidence type="ECO:0000256" key="1">
    <source>
        <dbReference type="SAM" id="MobiDB-lite"/>
    </source>
</evidence>
<dbReference type="Proteomes" id="UP000811609">
    <property type="component" value="Chromosome 3"/>
</dbReference>
<dbReference type="AlphaFoldDB" id="A0A8T1R5S1"/>
<dbReference type="InterPro" id="IPR025520">
    <property type="entry name" value="DUF4408"/>
</dbReference>
<dbReference type="EMBL" id="CM031811">
    <property type="protein sequence ID" value="KAG6662035.1"/>
    <property type="molecule type" value="Genomic_DNA"/>
</dbReference>
<gene>
    <name evidence="3" type="ORF">CIPAW_03G215600</name>
</gene>
<keyword evidence="4" id="KW-1185">Reference proteome</keyword>
<sequence>MQAMNSTWAFITSWFTPTSLFLLLNLTIATIVLSSRFGSQRRPEHEQQLDRVPSFLARVKSFNFSLHKFDQPNTDPVADHFLQPTDPEHVTNPCPVPARPPPQIARSPSLLERLKSINLSSLYRSDSSTSESEVHHPTDLNSDADHLVKQSKSNKSVGAPERPVEKIKKSASEKSPVGSSEEKETTSLEEDEDVDEKADDFINRFKQQLRLQRLDSLLRYRNLLKRN</sequence>
<dbReference type="Pfam" id="PF05553">
    <property type="entry name" value="DUF761"/>
    <property type="match status" value="1"/>
</dbReference>
<feature type="compositionally biased region" description="Pro residues" evidence="1">
    <location>
        <begin position="94"/>
        <end position="103"/>
    </location>
</feature>
<evidence type="ECO:0000313" key="4">
    <source>
        <dbReference type="Proteomes" id="UP000811609"/>
    </source>
</evidence>
<evidence type="ECO:0000259" key="2">
    <source>
        <dbReference type="Pfam" id="PF14364"/>
    </source>
</evidence>
<reference evidence="3" key="1">
    <citation type="submission" date="2020-12" db="EMBL/GenBank/DDBJ databases">
        <title>WGS assembly of Carya illinoinensis cv. Pawnee.</title>
        <authorList>
            <person name="Platts A."/>
            <person name="Shu S."/>
            <person name="Wright S."/>
            <person name="Barry K."/>
            <person name="Edger P."/>
            <person name="Pires J.C."/>
            <person name="Schmutz J."/>
        </authorList>
    </citation>
    <scope>NUCLEOTIDE SEQUENCE</scope>
    <source>
        <tissue evidence="3">Leaf</tissue>
    </source>
</reference>
<organism evidence="3 4">
    <name type="scientific">Carya illinoinensis</name>
    <name type="common">Pecan</name>
    <dbReference type="NCBI Taxonomy" id="32201"/>
    <lineage>
        <taxon>Eukaryota</taxon>
        <taxon>Viridiplantae</taxon>
        <taxon>Streptophyta</taxon>
        <taxon>Embryophyta</taxon>
        <taxon>Tracheophyta</taxon>
        <taxon>Spermatophyta</taxon>
        <taxon>Magnoliopsida</taxon>
        <taxon>eudicotyledons</taxon>
        <taxon>Gunneridae</taxon>
        <taxon>Pentapetalae</taxon>
        <taxon>rosids</taxon>
        <taxon>fabids</taxon>
        <taxon>Fagales</taxon>
        <taxon>Juglandaceae</taxon>
        <taxon>Carya</taxon>
    </lineage>
</organism>
<evidence type="ECO:0000313" key="3">
    <source>
        <dbReference type="EMBL" id="KAG6662035.1"/>
    </source>
</evidence>
<dbReference type="PANTHER" id="PTHR33098:SF57">
    <property type="entry name" value="DUF4408 DOMAIN PROTEIN"/>
    <property type="match status" value="1"/>
</dbReference>
<dbReference type="Pfam" id="PF14364">
    <property type="entry name" value="DUF4408"/>
    <property type="match status" value="1"/>
</dbReference>
<feature type="compositionally biased region" description="Basic and acidic residues" evidence="1">
    <location>
        <begin position="162"/>
        <end position="172"/>
    </location>
</feature>